<keyword evidence="1" id="KW-0472">Membrane</keyword>
<dbReference type="Gene3D" id="3.90.550.10">
    <property type="entry name" value="Spore Coat Polysaccharide Biosynthesis Protein SpsA, Chain A"/>
    <property type="match status" value="1"/>
</dbReference>
<gene>
    <name evidence="2" type="ORF">DWW08_10400</name>
</gene>
<dbReference type="Proteomes" id="UP000286270">
    <property type="component" value="Unassembled WGS sequence"/>
</dbReference>
<evidence type="ECO:0000256" key="1">
    <source>
        <dbReference type="SAM" id="Phobius"/>
    </source>
</evidence>
<name>A0A412YAF6_BACFG</name>
<dbReference type="InterPro" id="IPR029044">
    <property type="entry name" value="Nucleotide-diphossugar_trans"/>
</dbReference>
<dbReference type="AlphaFoldDB" id="A0A412YAF6"/>
<dbReference type="EMBL" id="QRZH01000007">
    <property type="protein sequence ID" value="RGV54373.1"/>
    <property type="molecule type" value="Genomic_DNA"/>
</dbReference>
<organism evidence="2 3">
    <name type="scientific">Bacteroides fragilis</name>
    <dbReference type="NCBI Taxonomy" id="817"/>
    <lineage>
        <taxon>Bacteria</taxon>
        <taxon>Pseudomonadati</taxon>
        <taxon>Bacteroidota</taxon>
        <taxon>Bacteroidia</taxon>
        <taxon>Bacteroidales</taxon>
        <taxon>Bacteroidaceae</taxon>
        <taxon>Bacteroides</taxon>
    </lineage>
</organism>
<dbReference type="SUPFAM" id="SSF53448">
    <property type="entry name" value="Nucleotide-diphospho-sugar transferases"/>
    <property type="match status" value="1"/>
</dbReference>
<comment type="caution">
    <text evidence="2">The sequence shown here is derived from an EMBL/GenBank/DDBJ whole genome shotgun (WGS) entry which is preliminary data.</text>
</comment>
<evidence type="ECO:0000313" key="3">
    <source>
        <dbReference type="Proteomes" id="UP000286270"/>
    </source>
</evidence>
<dbReference type="RefSeq" id="WP_122142562.1">
    <property type="nucleotide sequence ID" value="NZ_QRZH01000007.1"/>
</dbReference>
<protein>
    <recommendedName>
        <fullName evidence="4">Glycosyltransferase</fullName>
    </recommendedName>
</protein>
<sequence length="303" mass="35695">MNGLLLSICIPTNGASQWVLPCLDAIYSQGIDKSLFEVVITDNDIDSTLLSDLRPYECDNLRYVQTRDEGFLNLVTALKLGRGVFRKMLNHRSMILPGTIARWLAIIKEYMNSKPIIYFSDNQLDVGTILKCSNLDSFINRLSYWSSWSAGISIWDIDVGEIDRLELNEMFPNVSLLFNLRSESQYIICDEKYQNMQDERGKGGYNLFQIFAVDYLDILNSLRREKKIKNKTFIKVKMELLTFLSAWYFELIVKKTSKYNFEVVDRRQSFSIYYSVVDYYLMCIYAWLLVPFRRLIKYFYRKF</sequence>
<feature type="transmembrane region" description="Helical" evidence="1">
    <location>
        <begin position="272"/>
        <end position="292"/>
    </location>
</feature>
<evidence type="ECO:0008006" key="4">
    <source>
        <dbReference type="Google" id="ProtNLM"/>
    </source>
</evidence>
<proteinExistence type="predicted"/>
<accession>A0A412YAF6</accession>
<evidence type="ECO:0000313" key="2">
    <source>
        <dbReference type="EMBL" id="RGV54373.1"/>
    </source>
</evidence>
<keyword evidence="1" id="KW-1133">Transmembrane helix</keyword>
<reference evidence="2 3" key="1">
    <citation type="submission" date="2018-08" db="EMBL/GenBank/DDBJ databases">
        <title>A genome reference for cultivated species of the human gut microbiota.</title>
        <authorList>
            <person name="Zou Y."/>
            <person name="Xue W."/>
            <person name="Luo G."/>
        </authorList>
    </citation>
    <scope>NUCLEOTIDE SEQUENCE [LARGE SCALE GENOMIC DNA]</scope>
    <source>
        <strain evidence="2 3">AF14-26</strain>
    </source>
</reference>
<keyword evidence="1" id="KW-0812">Transmembrane</keyword>